<dbReference type="Proteomes" id="UP001595897">
    <property type="component" value="Unassembled WGS sequence"/>
</dbReference>
<comment type="subcellular location">
    <subcellularLocation>
        <location evidence="1">Membrane</location>
    </subcellularLocation>
</comment>
<dbReference type="RefSeq" id="WP_382405667.1">
    <property type="nucleotide sequence ID" value="NZ_JBHSGU010000002.1"/>
</dbReference>
<reference evidence="7" key="1">
    <citation type="journal article" date="2019" name="Int. J. Syst. Evol. Microbiol.">
        <title>The Global Catalogue of Microorganisms (GCM) 10K type strain sequencing project: providing services to taxonomists for standard genome sequencing and annotation.</title>
        <authorList>
            <consortium name="The Broad Institute Genomics Platform"/>
            <consortium name="The Broad Institute Genome Sequencing Center for Infectious Disease"/>
            <person name="Wu L."/>
            <person name="Ma J."/>
        </authorList>
    </citation>
    <scope>NUCLEOTIDE SEQUENCE [LARGE SCALE GENOMIC DNA]</scope>
    <source>
        <strain evidence="7">KACC 12507</strain>
    </source>
</reference>
<protein>
    <submittedName>
        <fullName evidence="6">MAPEG family protein</fullName>
    </submittedName>
</protein>
<feature type="transmembrane region" description="Helical" evidence="5">
    <location>
        <begin position="12"/>
        <end position="31"/>
    </location>
</feature>
<evidence type="ECO:0000256" key="5">
    <source>
        <dbReference type="SAM" id="Phobius"/>
    </source>
</evidence>
<dbReference type="PANTHER" id="PTHR35814:SF1">
    <property type="entry name" value="GLUTATHIONE S-TRANSFERASE-RELATED"/>
    <property type="match status" value="1"/>
</dbReference>
<organism evidence="6 7">
    <name type="scientific">Glaciecola siphonariae</name>
    <dbReference type="NCBI Taxonomy" id="521012"/>
    <lineage>
        <taxon>Bacteria</taxon>
        <taxon>Pseudomonadati</taxon>
        <taxon>Pseudomonadota</taxon>
        <taxon>Gammaproteobacteria</taxon>
        <taxon>Alteromonadales</taxon>
        <taxon>Alteromonadaceae</taxon>
        <taxon>Glaciecola</taxon>
    </lineage>
</organism>
<evidence type="ECO:0000313" key="6">
    <source>
        <dbReference type="EMBL" id="MFC4698970.1"/>
    </source>
</evidence>
<dbReference type="PANTHER" id="PTHR35814">
    <property type="match status" value="1"/>
</dbReference>
<keyword evidence="7" id="KW-1185">Reference proteome</keyword>
<evidence type="ECO:0000256" key="3">
    <source>
        <dbReference type="ARBA" id="ARBA00022989"/>
    </source>
</evidence>
<evidence type="ECO:0000256" key="4">
    <source>
        <dbReference type="ARBA" id="ARBA00023136"/>
    </source>
</evidence>
<dbReference type="EMBL" id="JBHSGU010000002">
    <property type="protein sequence ID" value="MFC4698970.1"/>
    <property type="molecule type" value="Genomic_DNA"/>
</dbReference>
<evidence type="ECO:0000313" key="7">
    <source>
        <dbReference type="Proteomes" id="UP001595897"/>
    </source>
</evidence>
<accession>A0ABV9LRS8</accession>
<gene>
    <name evidence="6" type="ORF">ACFO4O_02190</name>
</gene>
<comment type="caution">
    <text evidence="6">The sequence shown here is derived from an EMBL/GenBank/DDBJ whole genome shotgun (WGS) entry which is preliminary data.</text>
</comment>
<keyword evidence="2 5" id="KW-0812">Transmembrane</keyword>
<keyword evidence="3 5" id="KW-1133">Transmembrane helix</keyword>
<evidence type="ECO:0000256" key="1">
    <source>
        <dbReference type="ARBA" id="ARBA00004370"/>
    </source>
</evidence>
<dbReference type="Gene3D" id="1.20.120.550">
    <property type="entry name" value="Membrane associated eicosanoid/glutathione metabolism-like domain"/>
    <property type="match status" value="1"/>
</dbReference>
<keyword evidence="4 5" id="KW-0472">Membrane</keyword>
<name>A0ABV9LRS8_9ALTE</name>
<dbReference type="Pfam" id="PF01124">
    <property type="entry name" value="MAPEG"/>
    <property type="match status" value="1"/>
</dbReference>
<dbReference type="InterPro" id="IPR023352">
    <property type="entry name" value="MAPEG-like_dom_sf"/>
</dbReference>
<sequence length="141" mass="15418">MQPTDTMNFTITTTYAVFLVALLIILTFRVIDLRGSPATKWLHGKGRKVSDEQLQRAIRGHGNLCEYLPVFLIMLMLGEVNGLAVEALHACGISFTLGRYMHGLGFGFVGFSPVLRIGGMVFTLLAMMGMFAGLCYVLLAA</sequence>
<dbReference type="InterPro" id="IPR001129">
    <property type="entry name" value="Membr-assoc_MAPEG"/>
</dbReference>
<feature type="transmembrane region" description="Helical" evidence="5">
    <location>
        <begin position="117"/>
        <end position="139"/>
    </location>
</feature>
<evidence type="ECO:0000256" key="2">
    <source>
        <dbReference type="ARBA" id="ARBA00022692"/>
    </source>
</evidence>
<dbReference type="SUPFAM" id="SSF161084">
    <property type="entry name" value="MAPEG domain-like"/>
    <property type="match status" value="1"/>
</dbReference>
<proteinExistence type="predicted"/>